<sequence>MIAESVFEENERQAILLPRKWNEKCDKTFE</sequence>
<name>D7GXS0_TRICA</name>
<organism evidence="1 2">
    <name type="scientific">Tribolium castaneum</name>
    <name type="common">Red flour beetle</name>
    <dbReference type="NCBI Taxonomy" id="7070"/>
    <lineage>
        <taxon>Eukaryota</taxon>
        <taxon>Metazoa</taxon>
        <taxon>Ecdysozoa</taxon>
        <taxon>Arthropoda</taxon>
        <taxon>Hexapoda</taxon>
        <taxon>Insecta</taxon>
        <taxon>Pterygota</taxon>
        <taxon>Neoptera</taxon>
        <taxon>Endopterygota</taxon>
        <taxon>Coleoptera</taxon>
        <taxon>Polyphaga</taxon>
        <taxon>Cucujiformia</taxon>
        <taxon>Tenebrionidae</taxon>
        <taxon>Tenebrionidae incertae sedis</taxon>
        <taxon>Tribolium</taxon>
    </lineage>
</organism>
<protein>
    <submittedName>
        <fullName evidence="1">Uncharacterized protein</fullName>
    </submittedName>
</protein>
<dbReference type="HOGENOM" id="CLU_3406820_0_0_1"/>
<evidence type="ECO:0000313" key="2">
    <source>
        <dbReference type="Proteomes" id="UP000007266"/>
    </source>
</evidence>
<reference evidence="1 2" key="2">
    <citation type="journal article" date="2010" name="Nucleic Acids Res.">
        <title>BeetleBase in 2010: revisions to provide comprehensive genomic information for Tribolium castaneum.</title>
        <authorList>
            <person name="Kim H.S."/>
            <person name="Murphy T."/>
            <person name="Xia J."/>
            <person name="Caragea D."/>
            <person name="Park Y."/>
            <person name="Beeman R.W."/>
            <person name="Lorenzen M.D."/>
            <person name="Butcher S."/>
            <person name="Manak J.R."/>
            <person name="Brown S.J."/>
        </authorList>
    </citation>
    <scope>NUCLEOTIDE SEQUENCE [LARGE SCALE GENOMIC DNA]</scope>
    <source>
        <strain evidence="1 2">Georgia GA2</strain>
    </source>
</reference>
<dbReference type="Proteomes" id="UP000007266">
    <property type="component" value="Unassembled WGS sequence"/>
</dbReference>
<keyword evidence="2" id="KW-1185">Reference proteome</keyword>
<gene>
    <name evidence="1" type="primary">GLEAN_04228</name>
    <name evidence="1" type="ORF">TcasGA2_TC004228</name>
</gene>
<dbReference type="AlphaFoldDB" id="D7GXS0"/>
<dbReference type="InParanoid" id="D7GXS0"/>
<reference evidence="1 2" key="1">
    <citation type="journal article" date="2008" name="Nature">
        <title>The genome of the model beetle and pest Tribolium castaneum.</title>
        <authorList>
            <consortium name="Tribolium Genome Sequencing Consortium"/>
            <person name="Richards S."/>
            <person name="Gibbs R.A."/>
            <person name="Weinstock G.M."/>
            <person name="Brown S.J."/>
            <person name="Denell R."/>
            <person name="Beeman R.W."/>
            <person name="Gibbs R."/>
            <person name="Beeman R.W."/>
            <person name="Brown S.J."/>
            <person name="Bucher G."/>
            <person name="Friedrich M."/>
            <person name="Grimmelikhuijzen C.J."/>
            <person name="Klingler M."/>
            <person name="Lorenzen M."/>
            <person name="Richards S."/>
            <person name="Roth S."/>
            <person name="Schroder R."/>
            <person name="Tautz D."/>
            <person name="Zdobnov E.M."/>
            <person name="Muzny D."/>
            <person name="Gibbs R.A."/>
            <person name="Weinstock G.M."/>
            <person name="Attaway T."/>
            <person name="Bell S."/>
            <person name="Buhay C.J."/>
            <person name="Chandrabose M.N."/>
            <person name="Chavez D."/>
            <person name="Clerk-Blankenburg K.P."/>
            <person name="Cree A."/>
            <person name="Dao M."/>
            <person name="Davis C."/>
            <person name="Chacko J."/>
            <person name="Dinh H."/>
            <person name="Dugan-Rocha S."/>
            <person name="Fowler G."/>
            <person name="Garner T.T."/>
            <person name="Garnes J."/>
            <person name="Gnirke A."/>
            <person name="Hawes A."/>
            <person name="Hernandez J."/>
            <person name="Hines S."/>
            <person name="Holder M."/>
            <person name="Hume J."/>
            <person name="Jhangiani S.N."/>
            <person name="Joshi V."/>
            <person name="Khan Z.M."/>
            <person name="Jackson L."/>
            <person name="Kovar C."/>
            <person name="Kowis A."/>
            <person name="Lee S."/>
            <person name="Lewis L.R."/>
            <person name="Margolis J."/>
            <person name="Morgan M."/>
            <person name="Nazareth L.V."/>
            <person name="Nguyen N."/>
            <person name="Okwuonu G."/>
            <person name="Parker D."/>
            <person name="Richards S."/>
            <person name="Ruiz S.J."/>
            <person name="Santibanez J."/>
            <person name="Savard J."/>
            <person name="Scherer S.E."/>
            <person name="Schneider B."/>
            <person name="Sodergren E."/>
            <person name="Tautz D."/>
            <person name="Vattahil S."/>
            <person name="Villasana D."/>
            <person name="White C.S."/>
            <person name="Wright R."/>
            <person name="Park Y."/>
            <person name="Beeman R.W."/>
            <person name="Lord J."/>
            <person name="Oppert B."/>
            <person name="Lorenzen M."/>
            <person name="Brown S."/>
            <person name="Wang L."/>
            <person name="Savard J."/>
            <person name="Tautz D."/>
            <person name="Richards S."/>
            <person name="Weinstock G."/>
            <person name="Gibbs R.A."/>
            <person name="Liu Y."/>
            <person name="Worley K."/>
            <person name="Weinstock G."/>
            <person name="Elsik C.G."/>
            <person name="Reese J.T."/>
            <person name="Elhaik E."/>
            <person name="Landan G."/>
            <person name="Graur D."/>
            <person name="Arensburger P."/>
            <person name="Atkinson P."/>
            <person name="Beeman R.W."/>
            <person name="Beidler J."/>
            <person name="Brown S.J."/>
            <person name="Demuth J.P."/>
            <person name="Drury D.W."/>
            <person name="Du Y.Z."/>
            <person name="Fujiwara H."/>
            <person name="Lorenzen M."/>
            <person name="Maselli V."/>
            <person name="Osanai M."/>
            <person name="Park Y."/>
            <person name="Robertson H.M."/>
            <person name="Tu Z."/>
            <person name="Wang J.J."/>
            <person name="Wang S."/>
            <person name="Richards S."/>
            <person name="Song H."/>
            <person name="Zhang L."/>
            <person name="Sodergren E."/>
            <person name="Werner D."/>
            <person name="Stanke M."/>
            <person name="Morgenstern B."/>
            <person name="Solovyev V."/>
            <person name="Kosarev P."/>
            <person name="Brown G."/>
            <person name="Chen H.C."/>
            <person name="Ermolaeva O."/>
            <person name="Hlavina W."/>
            <person name="Kapustin Y."/>
            <person name="Kiryutin B."/>
            <person name="Kitts P."/>
            <person name="Maglott D."/>
            <person name="Pruitt K."/>
            <person name="Sapojnikov V."/>
            <person name="Souvorov A."/>
            <person name="Mackey A.J."/>
            <person name="Waterhouse R.M."/>
            <person name="Wyder S."/>
            <person name="Zdobnov E.M."/>
            <person name="Zdobnov E.M."/>
            <person name="Wyder S."/>
            <person name="Kriventseva E.V."/>
            <person name="Kadowaki T."/>
            <person name="Bork P."/>
            <person name="Aranda M."/>
            <person name="Bao R."/>
            <person name="Beermann A."/>
            <person name="Berns N."/>
            <person name="Bolognesi R."/>
            <person name="Bonneton F."/>
            <person name="Bopp D."/>
            <person name="Brown S.J."/>
            <person name="Bucher G."/>
            <person name="Butts T."/>
            <person name="Chaumot A."/>
            <person name="Denell R.E."/>
            <person name="Ferrier D.E."/>
            <person name="Friedrich M."/>
            <person name="Gordon C.M."/>
            <person name="Jindra M."/>
            <person name="Klingler M."/>
            <person name="Lan Q."/>
            <person name="Lattorff H.M."/>
            <person name="Laudet V."/>
            <person name="von Levetsow C."/>
            <person name="Liu Z."/>
            <person name="Lutz R."/>
            <person name="Lynch J.A."/>
            <person name="da Fonseca R.N."/>
            <person name="Posnien N."/>
            <person name="Reuter R."/>
            <person name="Roth S."/>
            <person name="Savard J."/>
            <person name="Schinko J.B."/>
            <person name="Schmitt C."/>
            <person name="Schoppmeier M."/>
            <person name="Schroder R."/>
            <person name="Shippy T.D."/>
            <person name="Simonnet F."/>
            <person name="Marques-Souza H."/>
            <person name="Tautz D."/>
            <person name="Tomoyasu Y."/>
            <person name="Trauner J."/>
            <person name="Van der Zee M."/>
            <person name="Vervoort M."/>
            <person name="Wittkopp N."/>
            <person name="Wimmer E.A."/>
            <person name="Yang X."/>
            <person name="Jones A.K."/>
            <person name="Sattelle D.B."/>
            <person name="Ebert P.R."/>
            <person name="Nelson D."/>
            <person name="Scott J.G."/>
            <person name="Beeman R.W."/>
            <person name="Muthukrishnan S."/>
            <person name="Kramer K.J."/>
            <person name="Arakane Y."/>
            <person name="Beeman R.W."/>
            <person name="Zhu Q."/>
            <person name="Hogenkamp D."/>
            <person name="Dixit R."/>
            <person name="Oppert B."/>
            <person name="Jiang H."/>
            <person name="Zou Z."/>
            <person name="Marshall J."/>
            <person name="Elpidina E."/>
            <person name="Vinokurov K."/>
            <person name="Oppert C."/>
            <person name="Zou Z."/>
            <person name="Evans J."/>
            <person name="Lu Z."/>
            <person name="Zhao P."/>
            <person name="Sumathipala N."/>
            <person name="Altincicek B."/>
            <person name="Vilcinskas A."/>
            <person name="Williams M."/>
            <person name="Hultmark D."/>
            <person name="Hetru C."/>
            <person name="Jiang H."/>
            <person name="Grimmelikhuijzen C.J."/>
            <person name="Hauser F."/>
            <person name="Cazzamali G."/>
            <person name="Williamson M."/>
            <person name="Park Y."/>
            <person name="Li B."/>
            <person name="Tanaka Y."/>
            <person name="Predel R."/>
            <person name="Neupert S."/>
            <person name="Schachtner J."/>
            <person name="Verleyen P."/>
            <person name="Raible F."/>
            <person name="Bork P."/>
            <person name="Friedrich M."/>
            <person name="Walden K.K."/>
            <person name="Robertson H.M."/>
            <person name="Angeli S."/>
            <person name="Foret S."/>
            <person name="Bucher G."/>
            <person name="Schuetz S."/>
            <person name="Maleszka R."/>
            <person name="Wimmer E.A."/>
            <person name="Beeman R.W."/>
            <person name="Lorenzen M."/>
            <person name="Tomoyasu Y."/>
            <person name="Miller S.C."/>
            <person name="Grossmann D."/>
            <person name="Bucher G."/>
        </authorList>
    </citation>
    <scope>NUCLEOTIDE SEQUENCE [LARGE SCALE GENOMIC DNA]</scope>
    <source>
        <strain evidence="1 2">Georgia GA2</strain>
    </source>
</reference>
<proteinExistence type="predicted"/>
<dbReference type="EMBL" id="KQ971702">
    <property type="protein sequence ID" value="EFA13553.1"/>
    <property type="molecule type" value="Genomic_DNA"/>
</dbReference>
<evidence type="ECO:0000313" key="1">
    <source>
        <dbReference type="EMBL" id="EFA13553.1"/>
    </source>
</evidence>
<accession>D7GXS0</accession>